<keyword evidence="2" id="KW-1003">Cell membrane</keyword>
<proteinExistence type="predicted"/>
<dbReference type="Pfam" id="PF00482">
    <property type="entry name" value="T2SSF"/>
    <property type="match status" value="1"/>
</dbReference>
<feature type="transmembrane region" description="Helical" evidence="6">
    <location>
        <begin position="241"/>
        <end position="266"/>
    </location>
</feature>
<dbReference type="Proteomes" id="UP001165074">
    <property type="component" value="Unassembled WGS sequence"/>
</dbReference>
<evidence type="ECO:0000256" key="1">
    <source>
        <dbReference type="ARBA" id="ARBA00004651"/>
    </source>
</evidence>
<dbReference type="PANTHER" id="PTHR35007:SF1">
    <property type="entry name" value="PILUS ASSEMBLY PROTEIN"/>
    <property type="match status" value="1"/>
</dbReference>
<dbReference type="PANTHER" id="PTHR35007">
    <property type="entry name" value="INTEGRAL MEMBRANE PROTEIN-RELATED"/>
    <property type="match status" value="1"/>
</dbReference>
<evidence type="ECO:0000256" key="5">
    <source>
        <dbReference type="ARBA" id="ARBA00023136"/>
    </source>
</evidence>
<dbReference type="InterPro" id="IPR018076">
    <property type="entry name" value="T2SS_GspF_dom"/>
</dbReference>
<sequence>MTWIAVLLAVVLAAGVWGVRELAEGAEARRALVARGDLNDSERRARTPSHRLDARIRRTVLGRQAARQIAGAGLRVRVATFLLMLAGSVSVAVVAVGVLLGPVFGLAAAAVVCLSFFGYLRRQEARRREEFIGQLPELARVLSNATAAGLAIRTAVEMAAEELDDPARVELARTAEAMRVGQPFEEAMRDLAERLPSRELTVLVSTLVVSARSGGSLISALRNISMALEDRKETRREVRTIIGQAVVSGWAVAAMGAAMLVMMNVLVPGSVRAMTGSLLGVLVLGVGCGLLAAGVVLIRRITRIDV</sequence>
<feature type="transmembrane region" description="Helical" evidence="6">
    <location>
        <begin position="278"/>
        <end position="298"/>
    </location>
</feature>
<comment type="caution">
    <text evidence="8">The sequence shown here is derived from an EMBL/GenBank/DDBJ whole genome shotgun (WGS) entry which is preliminary data.</text>
</comment>
<gene>
    <name evidence="8" type="ORF">Airi02_032420</name>
</gene>
<comment type="subcellular location">
    <subcellularLocation>
        <location evidence="1">Cell membrane</location>
        <topology evidence="1">Multi-pass membrane protein</topology>
    </subcellularLocation>
</comment>
<evidence type="ECO:0000256" key="3">
    <source>
        <dbReference type="ARBA" id="ARBA00022692"/>
    </source>
</evidence>
<dbReference type="InterPro" id="IPR042094">
    <property type="entry name" value="T2SS_GspF_sf"/>
</dbReference>
<evidence type="ECO:0000259" key="7">
    <source>
        <dbReference type="Pfam" id="PF00482"/>
    </source>
</evidence>
<keyword evidence="3 6" id="KW-0812">Transmembrane</keyword>
<evidence type="ECO:0000256" key="4">
    <source>
        <dbReference type="ARBA" id="ARBA00022989"/>
    </source>
</evidence>
<keyword evidence="9" id="KW-1185">Reference proteome</keyword>
<feature type="transmembrane region" description="Helical" evidence="6">
    <location>
        <begin position="91"/>
        <end position="120"/>
    </location>
</feature>
<accession>A0A9W6VU85</accession>
<evidence type="ECO:0000256" key="6">
    <source>
        <dbReference type="SAM" id="Phobius"/>
    </source>
</evidence>
<keyword evidence="4 6" id="KW-1133">Transmembrane helix</keyword>
<keyword evidence="5 6" id="KW-0472">Membrane</keyword>
<dbReference type="GO" id="GO:0005886">
    <property type="term" value="C:plasma membrane"/>
    <property type="evidence" value="ECO:0007669"/>
    <property type="project" value="UniProtKB-SubCell"/>
</dbReference>
<protein>
    <submittedName>
        <fullName evidence="8">Membrane protein</fullName>
    </submittedName>
</protein>
<feature type="domain" description="Type II secretion system protein GspF" evidence="7">
    <location>
        <begin position="139"/>
        <end position="263"/>
    </location>
</feature>
<reference evidence="8" key="1">
    <citation type="submission" date="2023-03" db="EMBL/GenBank/DDBJ databases">
        <title>Actinoallomurus iriomotensis NBRC 103684.</title>
        <authorList>
            <person name="Ichikawa N."/>
            <person name="Sato H."/>
            <person name="Tonouchi N."/>
        </authorList>
    </citation>
    <scope>NUCLEOTIDE SEQUENCE</scope>
    <source>
        <strain evidence="8">NBRC 103684</strain>
    </source>
</reference>
<dbReference type="Gene3D" id="1.20.81.30">
    <property type="entry name" value="Type II secretion system (T2SS), domain F"/>
    <property type="match status" value="1"/>
</dbReference>
<dbReference type="RefSeq" id="WP_285572152.1">
    <property type="nucleotide sequence ID" value="NZ_BSTK01000004.1"/>
</dbReference>
<name>A0A9W6VU85_9ACTN</name>
<evidence type="ECO:0000256" key="2">
    <source>
        <dbReference type="ARBA" id="ARBA00022475"/>
    </source>
</evidence>
<evidence type="ECO:0000313" key="8">
    <source>
        <dbReference type="EMBL" id="GLY85313.1"/>
    </source>
</evidence>
<organism evidence="8 9">
    <name type="scientific">Actinoallomurus iriomotensis</name>
    <dbReference type="NCBI Taxonomy" id="478107"/>
    <lineage>
        <taxon>Bacteria</taxon>
        <taxon>Bacillati</taxon>
        <taxon>Actinomycetota</taxon>
        <taxon>Actinomycetes</taxon>
        <taxon>Streptosporangiales</taxon>
        <taxon>Thermomonosporaceae</taxon>
        <taxon>Actinoallomurus</taxon>
    </lineage>
</organism>
<dbReference type="EMBL" id="BSTK01000004">
    <property type="protein sequence ID" value="GLY85313.1"/>
    <property type="molecule type" value="Genomic_DNA"/>
</dbReference>
<dbReference type="AlphaFoldDB" id="A0A9W6VU85"/>
<evidence type="ECO:0000313" key="9">
    <source>
        <dbReference type="Proteomes" id="UP001165074"/>
    </source>
</evidence>